<evidence type="ECO:0000256" key="1">
    <source>
        <dbReference type="ARBA" id="ARBA00022448"/>
    </source>
</evidence>
<gene>
    <name evidence="8" type="ORF">WJ33_13300</name>
</gene>
<keyword evidence="3 6" id="KW-0479">Metal-binding</keyword>
<evidence type="ECO:0000259" key="7">
    <source>
        <dbReference type="PROSITE" id="PS51007"/>
    </source>
</evidence>
<dbReference type="PANTHER" id="PTHR33751:SF9">
    <property type="entry name" value="CYTOCHROME C4"/>
    <property type="match status" value="1"/>
</dbReference>
<dbReference type="AlphaFoldDB" id="A0A118HZQ0"/>
<sequence>MKHMVLRLLPAILLTGTGCDGLEQSRAIDRPAVAGRTIAQQVCSNCHGANGISVSPMFPKLAAQPREYLIAQLTDFRNHRRADPNAQKYMWGVTHLSDTQIEQLAAYFSSRPPAPGKPGDPPRVDLGRAIFASGLPNKGVAACITCHGLHGEGAGEVPRLAGRHADYIVKQLLVFRHSGQRPRGEPMKAVSDNLSEQEMRAVAAYLEALATGPLRKTSEVTGTGTGTE</sequence>
<evidence type="ECO:0000256" key="3">
    <source>
        <dbReference type="ARBA" id="ARBA00022723"/>
    </source>
</evidence>
<feature type="domain" description="Cytochrome c" evidence="7">
    <location>
        <begin position="122"/>
        <end position="210"/>
    </location>
</feature>
<dbReference type="OrthoDB" id="5295860at2"/>
<dbReference type="RefSeq" id="WP_059748904.1">
    <property type="nucleotide sequence ID" value="NZ_CP013416.1"/>
</dbReference>
<dbReference type="PANTHER" id="PTHR33751">
    <property type="entry name" value="CBB3-TYPE CYTOCHROME C OXIDASE SUBUNIT FIXP"/>
    <property type="match status" value="1"/>
</dbReference>
<dbReference type="GO" id="GO:0046872">
    <property type="term" value="F:metal ion binding"/>
    <property type="evidence" value="ECO:0007669"/>
    <property type="project" value="UniProtKB-KW"/>
</dbReference>
<keyword evidence="2 6" id="KW-0349">Heme</keyword>
<dbReference type="InterPro" id="IPR009056">
    <property type="entry name" value="Cyt_c-like_dom"/>
</dbReference>
<keyword evidence="5 6" id="KW-0408">Iron</keyword>
<dbReference type="Gene3D" id="1.10.760.10">
    <property type="entry name" value="Cytochrome c-like domain"/>
    <property type="match status" value="2"/>
</dbReference>
<proteinExistence type="predicted"/>
<dbReference type="EMBL" id="LOXM01000009">
    <property type="protein sequence ID" value="KVG76653.1"/>
    <property type="molecule type" value="Genomic_DNA"/>
</dbReference>
<comment type="caution">
    <text evidence="8">The sequence shown here is derived from an EMBL/GenBank/DDBJ whole genome shotgun (WGS) entry which is preliminary data.</text>
</comment>
<dbReference type="PROSITE" id="PS51007">
    <property type="entry name" value="CYTC"/>
    <property type="match status" value="2"/>
</dbReference>
<dbReference type="Proteomes" id="UP000064029">
    <property type="component" value="Unassembled WGS sequence"/>
</dbReference>
<evidence type="ECO:0000256" key="6">
    <source>
        <dbReference type="PROSITE-ProRule" id="PRU00433"/>
    </source>
</evidence>
<protein>
    <submittedName>
        <fullName evidence="8">Cytochrome C</fullName>
    </submittedName>
</protein>
<evidence type="ECO:0000256" key="4">
    <source>
        <dbReference type="ARBA" id="ARBA00022982"/>
    </source>
</evidence>
<dbReference type="SUPFAM" id="SSF46626">
    <property type="entry name" value="Cytochrome c"/>
    <property type="match status" value="2"/>
</dbReference>
<evidence type="ECO:0000256" key="5">
    <source>
        <dbReference type="ARBA" id="ARBA00023004"/>
    </source>
</evidence>
<dbReference type="GO" id="GO:0020037">
    <property type="term" value="F:heme binding"/>
    <property type="evidence" value="ECO:0007669"/>
    <property type="project" value="InterPro"/>
</dbReference>
<keyword evidence="4" id="KW-0249">Electron transport</keyword>
<evidence type="ECO:0000313" key="9">
    <source>
        <dbReference type="Proteomes" id="UP000064029"/>
    </source>
</evidence>
<evidence type="ECO:0000256" key="2">
    <source>
        <dbReference type="ARBA" id="ARBA00022617"/>
    </source>
</evidence>
<keyword evidence="1" id="KW-0813">Transport</keyword>
<dbReference type="PROSITE" id="PS51257">
    <property type="entry name" value="PROKAR_LIPOPROTEIN"/>
    <property type="match status" value="1"/>
</dbReference>
<dbReference type="InterPro" id="IPR036909">
    <property type="entry name" value="Cyt_c-like_dom_sf"/>
</dbReference>
<name>A0A118HZQ0_9BURK</name>
<dbReference type="GO" id="GO:0009055">
    <property type="term" value="F:electron transfer activity"/>
    <property type="evidence" value="ECO:0007669"/>
    <property type="project" value="InterPro"/>
</dbReference>
<organism evidence="8 9">
    <name type="scientific">Burkholderia ubonensis</name>
    <dbReference type="NCBI Taxonomy" id="101571"/>
    <lineage>
        <taxon>Bacteria</taxon>
        <taxon>Pseudomonadati</taxon>
        <taxon>Pseudomonadota</taxon>
        <taxon>Betaproteobacteria</taxon>
        <taxon>Burkholderiales</taxon>
        <taxon>Burkholderiaceae</taxon>
        <taxon>Burkholderia</taxon>
        <taxon>Burkholderia cepacia complex</taxon>
    </lineage>
</organism>
<reference evidence="8 9" key="1">
    <citation type="submission" date="2015-11" db="EMBL/GenBank/DDBJ databases">
        <title>Expanding the genomic diversity of Burkholderia species for the development of highly accurate diagnostics.</title>
        <authorList>
            <person name="Sahl J."/>
            <person name="Keim P."/>
            <person name="Wagner D."/>
        </authorList>
    </citation>
    <scope>NUCLEOTIDE SEQUENCE [LARGE SCALE GENOMIC DNA]</scope>
    <source>
        <strain evidence="8 9">MSMB2036</strain>
    </source>
</reference>
<accession>A0A118HZQ0</accession>
<feature type="domain" description="Cytochrome c" evidence="7">
    <location>
        <begin position="30"/>
        <end position="112"/>
    </location>
</feature>
<dbReference type="InterPro" id="IPR050597">
    <property type="entry name" value="Cytochrome_c_Oxidase_Subunit"/>
</dbReference>
<dbReference type="Pfam" id="PF00034">
    <property type="entry name" value="Cytochrom_C"/>
    <property type="match status" value="2"/>
</dbReference>
<evidence type="ECO:0000313" key="8">
    <source>
        <dbReference type="EMBL" id="KVG76653.1"/>
    </source>
</evidence>